<accession>A0A226EVR7</accession>
<organism evidence="13 14">
    <name type="scientific">Folsomia candida</name>
    <name type="common">Springtail</name>
    <dbReference type="NCBI Taxonomy" id="158441"/>
    <lineage>
        <taxon>Eukaryota</taxon>
        <taxon>Metazoa</taxon>
        <taxon>Ecdysozoa</taxon>
        <taxon>Arthropoda</taxon>
        <taxon>Hexapoda</taxon>
        <taxon>Collembola</taxon>
        <taxon>Entomobryomorpha</taxon>
        <taxon>Isotomoidea</taxon>
        <taxon>Isotomidae</taxon>
        <taxon>Proisotominae</taxon>
        <taxon>Folsomia</taxon>
    </lineage>
</organism>
<evidence type="ECO:0000256" key="7">
    <source>
        <dbReference type="ARBA" id="ARBA00022801"/>
    </source>
</evidence>
<dbReference type="GO" id="GO:0006508">
    <property type="term" value="P:proteolysis"/>
    <property type="evidence" value="ECO:0007669"/>
    <property type="project" value="UniProtKB-KW"/>
</dbReference>
<dbReference type="PANTHER" id="PTHR11705">
    <property type="entry name" value="PROTEASE FAMILY M14 CARBOXYPEPTIDASE A,B"/>
    <property type="match status" value="1"/>
</dbReference>
<keyword evidence="14" id="KW-1185">Reference proteome</keyword>
<dbReference type="GO" id="GO:0004181">
    <property type="term" value="F:metallocarboxypeptidase activity"/>
    <property type="evidence" value="ECO:0007669"/>
    <property type="project" value="InterPro"/>
</dbReference>
<keyword evidence="10" id="KW-1015">Disulfide bond</keyword>
<dbReference type="Pfam" id="PF00246">
    <property type="entry name" value="Peptidase_M14"/>
    <property type="match status" value="1"/>
</dbReference>
<comment type="caution">
    <text evidence="13">The sequence shown here is derived from an EMBL/GenBank/DDBJ whole genome shotgun (WGS) entry which is preliminary data.</text>
</comment>
<dbReference type="PANTHER" id="PTHR11705:SF91">
    <property type="entry name" value="FI01817P-RELATED"/>
    <property type="match status" value="1"/>
</dbReference>
<dbReference type="PRINTS" id="PR00765">
    <property type="entry name" value="CRBOXYPTASEA"/>
</dbReference>
<evidence type="ECO:0000259" key="12">
    <source>
        <dbReference type="PROSITE" id="PS52035"/>
    </source>
</evidence>
<dbReference type="CDD" id="cd03860">
    <property type="entry name" value="M14_CP_A-B_like"/>
    <property type="match status" value="1"/>
</dbReference>
<dbReference type="InterPro" id="IPR036990">
    <property type="entry name" value="M14A-like_propep"/>
</dbReference>
<dbReference type="InterPro" id="IPR000834">
    <property type="entry name" value="Peptidase_M14"/>
</dbReference>
<reference evidence="13 14" key="1">
    <citation type="submission" date="2015-12" db="EMBL/GenBank/DDBJ databases">
        <title>The genome of Folsomia candida.</title>
        <authorList>
            <person name="Faddeeva A."/>
            <person name="Derks M.F."/>
            <person name="Anvar Y."/>
            <person name="Smit S."/>
            <person name="Van Straalen N."/>
            <person name="Roelofs D."/>
        </authorList>
    </citation>
    <scope>NUCLEOTIDE SEQUENCE [LARGE SCALE GENOMIC DNA]</scope>
    <source>
        <strain evidence="13 14">VU population</strain>
        <tissue evidence="13">Whole body</tissue>
    </source>
</reference>
<dbReference type="SMART" id="SM00631">
    <property type="entry name" value="Zn_pept"/>
    <property type="match status" value="1"/>
</dbReference>
<keyword evidence="3 13" id="KW-0121">Carboxypeptidase</keyword>
<feature type="active site" description="Proton donor/acceptor" evidence="11">
    <location>
        <position position="415"/>
    </location>
</feature>
<evidence type="ECO:0000256" key="10">
    <source>
        <dbReference type="ARBA" id="ARBA00023157"/>
    </source>
</evidence>
<keyword evidence="5" id="KW-0479">Metal-binding</keyword>
<sequence>MISCHSSVIIKPFHYEINRYKMKWSIFLTILALYLASSSSSAALLKSYEGYKLLRITAQNQKHLSVLLELRDAWENTEPHPSALVNFWSEPAINFPTDLMVTPDAISKVNEILEGNSIPYSVQMENVETLVQNQLAMNQAALSAAPGDERIGWTAYNRYDAVMEWLDELAANYSSIATVESIGQSTEGRELKLIKVATPGGVPNKKAIFIDGTFHAREWISPAVVTYIINQLVTNSSAYAHILDNIDFYLLPIVNPDGYEFTHTSQRLWRKTRSVINGSTCLGVDPNRNFDIDFGGSGSSTSPCAETYLGTAPFNIPETRLLSQYIRLNSNKFKAYLSMHSYSQAWLTPYAWSASPPPFFSDIMSVGTKAIESLQAVYGTRYVVGPTSTTLYFHSGASQDWTKDVTSIKYTYTVELRDTGDFGFLLPPNQILPTSVETWAAVQTVAREIMTEI</sequence>
<evidence type="ECO:0000256" key="9">
    <source>
        <dbReference type="ARBA" id="ARBA00023049"/>
    </source>
</evidence>
<keyword evidence="6" id="KW-0732">Signal</keyword>
<dbReference type="Gene3D" id="3.40.630.10">
    <property type="entry name" value="Zn peptidases"/>
    <property type="match status" value="1"/>
</dbReference>
<dbReference type="SUPFAM" id="SSF54897">
    <property type="entry name" value="Protease propeptides/inhibitors"/>
    <property type="match status" value="1"/>
</dbReference>
<keyword evidence="9" id="KW-0482">Metalloprotease</keyword>
<dbReference type="OrthoDB" id="3626597at2759"/>
<evidence type="ECO:0000256" key="6">
    <source>
        <dbReference type="ARBA" id="ARBA00022729"/>
    </source>
</evidence>
<feature type="domain" description="Peptidase M14" evidence="12">
    <location>
        <begin position="155"/>
        <end position="449"/>
    </location>
</feature>
<name>A0A226EVR7_FOLCA</name>
<dbReference type="InterPro" id="IPR003146">
    <property type="entry name" value="M14A_act_pep"/>
</dbReference>
<protein>
    <submittedName>
        <fullName evidence="13">Carboxypeptidase B</fullName>
    </submittedName>
</protein>
<evidence type="ECO:0000256" key="4">
    <source>
        <dbReference type="ARBA" id="ARBA00022670"/>
    </source>
</evidence>
<gene>
    <name evidence="13" type="ORF">Fcan01_03254</name>
</gene>
<keyword evidence="7" id="KW-0378">Hydrolase</keyword>
<dbReference type="InterPro" id="IPR057246">
    <property type="entry name" value="CARBOXYPEPT_ZN_1"/>
</dbReference>
<comment type="similarity">
    <text evidence="2 11">Belongs to the peptidase M14 family.</text>
</comment>
<evidence type="ECO:0000256" key="1">
    <source>
        <dbReference type="ARBA" id="ARBA00001947"/>
    </source>
</evidence>
<dbReference type="Gene3D" id="3.30.70.340">
    <property type="entry name" value="Metallocarboxypeptidase-like"/>
    <property type="match status" value="1"/>
</dbReference>
<evidence type="ECO:0000256" key="2">
    <source>
        <dbReference type="ARBA" id="ARBA00005988"/>
    </source>
</evidence>
<evidence type="ECO:0000256" key="3">
    <source>
        <dbReference type="ARBA" id="ARBA00022645"/>
    </source>
</evidence>
<keyword evidence="8" id="KW-0862">Zinc</keyword>
<dbReference type="SUPFAM" id="SSF53187">
    <property type="entry name" value="Zn-dependent exopeptidases"/>
    <property type="match status" value="1"/>
</dbReference>
<evidence type="ECO:0000256" key="5">
    <source>
        <dbReference type="ARBA" id="ARBA00022723"/>
    </source>
</evidence>
<evidence type="ECO:0000313" key="14">
    <source>
        <dbReference type="Proteomes" id="UP000198287"/>
    </source>
</evidence>
<dbReference type="AlphaFoldDB" id="A0A226EVR7"/>
<dbReference type="OMA" id="CSETHAG"/>
<dbReference type="GO" id="GO:0005615">
    <property type="term" value="C:extracellular space"/>
    <property type="evidence" value="ECO:0007669"/>
    <property type="project" value="TreeGrafter"/>
</dbReference>
<dbReference type="PROSITE" id="PS00132">
    <property type="entry name" value="CARBOXYPEPT_ZN_1"/>
    <property type="match status" value="1"/>
</dbReference>
<comment type="cofactor">
    <cofactor evidence="1">
        <name>Zn(2+)</name>
        <dbReference type="ChEBI" id="CHEBI:29105"/>
    </cofactor>
</comment>
<evidence type="ECO:0000256" key="8">
    <source>
        <dbReference type="ARBA" id="ARBA00022833"/>
    </source>
</evidence>
<dbReference type="Proteomes" id="UP000198287">
    <property type="component" value="Unassembled WGS sequence"/>
</dbReference>
<evidence type="ECO:0000313" key="13">
    <source>
        <dbReference type="EMBL" id="OXA61619.1"/>
    </source>
</evidence>
<keyword evidence="4" id="KW-0645">Protease</keyword>
<dbReference type="GO" id="GO:0008270">
    <property type="term" value="F:zinc ion binding"/>
    <property type="evidence" value="ECO:0007669"/>
    <property type="project" value="InterPro"/>
</dbReference>
<proteinExistence type="inferred from homology"/>
<dbReference type="Pfam" id="PF02244">
    <property type="entry name" value="Propep_M14"/>
    <property type="match status" value="1"/>
</dbReference>
<dbReference type="FunFam" id="3.40.630.10:FF:000001">
    <property type="entry name" value="Carboxypeptidase B"/>
    <property type="match status" value="1"/>
</dbReference>
<dbReference type="PROSITE" id="PS52035">
    <property type="entry name" value="PEPTIDASE_M14"/>
    <property type="match status" value="1"/>
</dbReference>
<dbReference type="EMBL" id="LNIX01000001">
    <property type="protein sequence ID" value="OXA61619.1"/>
    <property type="molecule type" value="Genomic_DNA"/>
</dbReference>
<evidence type="ECO:0000256" key="11">
    <source>
        <dbReference type="PROSITE-ProRule" id="PRU01379"/>
    </source>
</evidence>